<dbReference type="EMBL" id="DS231878">
    <property type="protein sequence ID" value="EDS42255.1"/>
    <property type="molecule type" value="Genomic_DNA"/>
</dbReference>
<evidence type="ECO:0000313" key="3">
    <source>
        <dbReference type="EnsemblMetazoa" id="CPIJ004409-PA"/>
    </source>
</evidence>
<dbReference type="InParanoid" id="B0WBB1"/>
<reference evidence="3" key="2">
    <citation type="submission" date="2021-02" db="UniProtKB">
        <authorList>
            <consortium name="EnsemblMetazoa"/>
        </authorList>
    </citation>
    <scope>IDENTIFICATION</scope>
    <source>
        <strain evidence="3">JHB</strain>
    </source>
</reference>
<evidence type="ECO:0000313" key="4">
    <source>
        <dbReference type="Proteomes" id="UP000002320"/>
    </source>
</evidence>
<keyword evidence="1" id="KW-0812">Transmembrane</keyword>
<name>B0WBB1_CULQU</name>
<protein>
    <submittedName>
        <fullName evidence="2 3">Ribosomal protein S9</fullName>
    </submittedName>
</protein>
<accession>B0WBB1</accession>
<organism>
    <name type="scientific">Culex quinquefasciatus</name>
    <name type="common">Southern house mosquito</name>
    <name type="synonym">Culex pungens</name>
    <dbReference type="NCBI Taxonomy" id="7176"/>
    <lineage>
        <taxon>Eukaryota</taxon>
        <taxon>Metazoa</taxon>
        <taxon>Ecdysozoa</taxon>
        <taxon>Arthropoda</taxon>
        <taxon>Hexapoda</taxon>
        <taxon>Insecta</taxon>
        <taxon>Pterygota</taxon>
        <taxon>Neoptera</taxon>
        <taxon>Endopterygota</taxon>
        <taxon>Diptera</taxon>
        <taxon>Nematocera</taxon>
        <taxon>Culicoidea</taxon>
        <taxon>Culicidae</taxon>
        <taxon>Culicinae</taxon>
        <taxon>Culicini</taxon>
        <taxon>Culex</taxon>
        <taxon>Culex</taxon>
    </lineage>
</organism>
<reference evidence="2" key="1">
    <citation type="submission" date="2007-03" db="EMBL/GenBank/DDBJ databases">
        <title>Annotation of Culex pipiens quinquefasciatus.</title>
        <authorList>
            <consortium name="The Broad Institute Genome Sequencing Platform"/>
            <person name="Atkinson P.W."/>
            <person name="Hemingway J."/>
            <person name="Christensen B.M."/>
            <person name="Higgs S."/>
            <person name="Kodira C."/>
            <person name="Hannick L."/>
            <person name="Megy K."/>
            <person name="O'Leary S."/>
            <person name="Pearson M."/>
            <person name="Haas B.J."/>
            <person name="Mauceli E."/>
            <person name="Wortman J.R."/>
            <person name="Lee N.H."/>
            <person name="Guigo R."/>
            <person name="Stanke M."/>
            <person name="Alvarado L."/>
            <person name="Amedeo P."/>
            <person name="Antoine C.H."/>
            <person name="Arensburger P."/>
            <person name="Bidwell S.L."/>
            <person name="Crawford M."/>
            <person name="Camaro F."/>
            <person name="Devon K."/>
            <person name="Engels R."/>
            <person name="Hammond M."/>
            <person name="Howarth C."/>
            <person name="Koehrsen M."/>
            <person name="Lawson D."/>
            <person name="Montgomery P."/>
            <person name="Nene V."/>
            <person name="Nusbaum C."/>
            <person name="Puiu D."/>
            <person name="Romero-Severson J."/>
            <person name="Severson D.W."/>
            <person name="Shumway M."/>
            <person name="Sisk P."/>
            <person name="Stolte C."/>
            <person name="Zeng Q."/>
            <person name="Eisenstadt E."/>
            <person name="Fraser-Liggett C."/>
            <person name="Strausberg R."/>
            <person name="Galagan J."/>
            <person name="Birren B."/>
            <person name="Collins F.H."/>
        </authorList>
    </citation>
    <scope>NUCLEOTIDE SEQUENCE [LARGE SCALE GENOMIC DNA]</scope>
    <source>
        <strain evidence="2">JHB</strain>
    </source>
</reference>
<keyword evidence="4" id="KW-1185">Reference proteome</keyword>
<keyword evidence="1" id="KW-0472">Membrane</keyword>
<dbReference type="STRING" id="7176.B0WBB1"/>
<dbReference type="HOGENOM" id="CLU_1367435_0_0_1"/>
<proteinExistence type="predicted"/>
<evidence type="ECO:0000256" key="1">
    <source>
        <dbReference type="SAM" id="Phobius"/>
    </source>
</evidence>
<dbReference type="AlphaFoldDB" id="B0WBB1"/>
<dbReference type="KEGG" id="cqu:CpipJ_CPIJ004409"/>
<sequence>MMRNADLRRSLHQAKPIVNNVVWEDILGVWVFIALAMIHCAGGRPLIGDRSNPLWIDLPQDKSEATDGGSFCGWMLAAIPKEDGRVAVGNGGHSLRQLCNCGHSRSLTVLPICLGNALLRSTSKFWTESSMMFDYMLGLKIDDFLQRRLQTQMFKLGLDKYNHLARVLIRQRSVSASRSSSSVWIRRSTSTSQVALQRCQ</sequence>
<dbReference type="Proteomes" id="UP000002320">
    <property type="component" value="Unassembled WGS sequence"/>
</dbReference>
<keyword evidence="2" id="KW-0689">Ribosomal protein</keyword>
<evidence type="ECO:0000313" key="2">
    <source>
        <dbReference type="EMBL" id="EDS42255.1"/>
    </source>
</evidence>
<feature type="transmembrane region" description="Helical" evidence="1">
    <location>
        <begin position="21"/>
        <end position="38"/>
    </location>
</feature>
<gene>
    <name evidence="3" type="primary">6035882</name>
    <name evidence="2" type="ORF">CpipJ_CPIJ004409</name>
</gene>
<dbReference type="VEuPathDB" id="VectorBase:CPIJ004409"/>
<keyword evidence="1" id="KW-1133">Transmembrane helix</keyword>
<dbReference type="eggNOG" id="KOG3301">
    <property type="taxonomic scope" value="Eukaryota"/>
</dbReference>
<keyword evidence="2" id="KW-0687">Ribonucleoprotein</keyword>
<dbReference type="GO" id="GO:0005840">
    <property type="term" value="C:ribosome"/>
    <property type="evidence" value="ECO:0007669"/>
    <property type="project" value="UniProtKB-KW"/>
</dbReference>
<dbReference type="EnsemblMetazoa" id="CPIJ004409-RA">
    <property type="protein sequence ID" value="CPIJ004409-PA"/>
    <property type="gene ID" value="CPIJ004409"/>
</dbReference>